<dbReference type="GO" id="GO:0046872">
    <property type="term" value="F:metal ion binding"/>
    <property type="evidence" value="ECO:0007669"/>
    <property type="project" value="UniProtKB-KW"/>
</dbReference>
<protein>
    <recommendedName>
        <fullName evidence="2">Coenzyme PQQ synthesis protein F-like C-terminal lobe domain-containing protein</fullName>
    </recommendedName>
</protein>
<comment type="caution">
    <text evidence="3">The sequence shown here is derived from an EMBL/GenBank/DDBJ whole genome shotgun (WGS) entry which is preliminary data.</text>
</comment>
<dbReference type="GO" id="GO:0043171">
    <property type="term" value="P:peptide catabolic process"/>
    <property type="evidence" value="ECO:0007669"/>
    <property type="project" value="TreeGrafter"/>
</dbReference>
<dbReference type="Proteomes" id="UP000708208">
    <property type="component" value="Unassembled WGS sequence"/>
</dbReference>
<reference evidence="3" key="1">
    <citation type="submission" date="2021-06" db="EMBL/GenBank/DDBJ databases">
        <authorList>
            <person name="Hodson N. C."/>
            <person name="Mongue J. A."/>
            <person name="Jaron S. K."/>
        </authorList>
    </citation>
    <scope>NUCLEOTIDE SEQUENCE</scope>
</reference>
<dbReference type="InterPro" id="IPR054734">
    <property type="entry name" value="PqqF-like_C_4"/>
</dbReference>
<keyword evidence="4" id="KW-1185">Reference proteome</keyword>
<dbReference type="Pfam" id="PF22456">
    <property type="entry name" value="PqqF-like_C_4"/>
    <property type="match status" value="1"/>
</dbReference>
<feature type="domain" description="Coenzyme PQQ synthesis protein F-like C-terminal lobe" evidence="2">
    <location>
        <begin position="115"/>
        <end position="201"/>
    </location>
</feature>
<organism evidence="3 4">
    <name type="scientific">Allacma fusca</name>
    <dbReference type="NCBI Taxonomy" id="39272"/>
    <lineage>
        <taxon>Eukaryota</taxon>
        <taxon>Metazoa</taxon>
        <taxon>Ecdysozoa</taxon>
        <taxon>Arthropoda</taxon>
        <taxon>Hexapoda</taxon>
        <taxon>Collembola</taxon>
        <taxon>Symphypleona</taxon>
        <taxon>Sminthuridae</taxon>
        <taxon>Allacma</taxon>
    </lineage>
</organism>
<dbReference type="GO" id="GO:0051603">
    <property type="term" value="P:proteolysis involved in protein catabolic process"/>
    <property type="evidence" value="ECO:0007669"/>
    <property type="project" value="TreeGrafter"/>
</dbReference>
<dbReference type="OrthoDB" id="952271at2759"/>
<gene>
    <name evidence="3" type="ORF">AFUS01_LOCUS4687</name>
</gene>
<dbReference type="InterPro" id="IPR050626">
    <property type="entry name" value="Peptidase_M16"/>
</dbReference>
<dbReference type="GO" id="GO:0004222">
    <property type="term" value="F:metalloendopeptidase activity"/>
    <property type="evidence" value="ECO:0007669"/>
    <property type="project" value="TreeGrafter"/>
</dbReference>
<dbReference type="EMBL" id="CAJVCH010029393">
    <property type="protein sequence ID" value="CAG7706724.1"/>
    <property type="molecule type" value="Genomic_DNA"/>
</dbReference>
<name>A0A8J2JC66_9HEXA</name>
<accession>A0A8J2JC66</accession>
<dbReference type="GO" id="GO:0005829">
    <property type="term" value="C:cytosol"/>
    <property type="evidence" value="ECO:0007669"/>
    <property type="project" value="TreeGrafter"/>
</dbReference>
<evidence type="ECO:0000313" key="4">
    <source>
        <dbReference type="Proteomes" id="UP000708208"/>
    </source>
</evidence>
<evidence type="ECO:0000256" key="1">
    <source>
        <dbReference type="ARBA" id="ARBA00022723"/>
    </source>
</evidence>
<sequence>MWGVTCQYNVCNHINLPRFQEIVADFKNRLHVRAYVAGNVNRTGALEVVDLLIDNLKYRPVGTVEFPKTRINQMPIGEKCIRIRSFSLEGDTSVIKNIYQVGIIDAKTRVISDYLMEIISEPMFNSLRTEKQLSYNPEMIFHDEFGVMQLQIHLITQAEKFGPEFVNREIDNFLEEFYLAEINKLTEQKMNTLRKEMIQSKKIYLESPMESEVVWEKVVTEDVDFDFLQHQINAWKDLKAKDIKDFFKKYLLRPSFVCKHYPNFVYEHRGWHYRKLSIQIVGYNATERRQRRKLNEANDYSALEYLGNLIYGHGQNPFMVYTK</sequence>
<dbReference type="AlphaFoldDB" id="A0A8J2JC66"/>
<dbReference type="GO" id="GO:0005739">
    <property type="term" value="C:mitochondrion"/>
    <property type="evidence" value="ECO:0007669"/>
    <property type="project" value="TreeGrafter"/>
</dbReference>
<keyword evidence="1" id="KW-0479">Metal-binding</keyword>
<proteinExistence type="predicted"/>
<evidence type="ECO:0000313" key="3">
    <source>
        <dbReference type="EMBL" id="CAG7706724.1"/>
    </source>
</evidence>
<dbReference type="PANTHER" id="PTHR43690">
    <property type="entry name" value="NARDILYSIN"/>
    <property type="match status" value="1"/>
</dbReference>
<dbReference type="PANTHER" id="PTHR43690:SF18">
    <property type="entry name" value="INSULIN-DEGRADING ENZYME-RELATED"/>
    <property type="match status" value="1"/>
</dbReference>
<evidence type="ECO:0000259" key="2">
    <source>
        <dbReference type="Pfam" id="PF22456"/>
    </source>
</evidence>